<organism evidence="2 3">
    <name type="scientific">Actinomadura rubteroloni</name>
    <dbReference type="NCBI Taxonomy" id="1926885"/>
    <lineage>
        <taxon>Bacteria</taxon>
        <taxon>Bacillati</taxon>
        <taxon>Actinomycetota</taxon>
        <taxon>Actinomycetes</taxon>
        <taxon>Streptosporangiales</taxon>
        <taxon>Thermomonosporaceae</taxon>
        <taxon>Actinomadura</taxon>
    </lineage>
</organism>
<proteinExistence type="predicted"/>
<dbReference type="AlphaFoldDB" id="A0A2P4URB5"/>
<evidence type="ECO:0000259" key="1">
    <source>
        <dbReference type="PROSITE" id="PS51186"/>
    </source>
</evidence>
<name>A0A2P4URB5_9ACTN</name>
<evidence type="ECO:0000313" key="3">
    <source>
        <dbReference type="Proteomes" id="UP000242367"/>
    </source>
</evidence>
<dbReference type="Gene3D" id="3.40.630.30">
    <property type="match status" value="1"/>
</dbReference>
<dbReference type="InterPro" id="IPR016181">
    <property type="entry name" value="Acyl_CoA_acyltransferase"/>
</dbReference>
<dbReference type="EMBL" id="MTBP01000001">
    <property type="protein sequence ID" value="POM27599.1"/>
    <property type="molecule type" value="Genomic_DNA"/>
</dbReference>
<protein>
    <recommendedName>
        <fullName evidence="1">N-acetyltransferase domain-containing protein</fullName>
    </recommendedName>
</protein>
<accession>A0A2P4URB5</accession>
<dbReference type="Proteomes" id="UP000242367">
    <property type="component" value="Unassembled WGS sequence"/>
</dbReference>
<dbReference type="InterPro" id="IPR000182">
    <property type="entry name" value="GNAT_dom"/>
</dbReference>
<sequence>MRIRAGGPPDGDAIFDLLDGAVAWLAARGRTDQWGTEPFARDPDEGIGRLIREAAVWIAEHDGQPIGALLLTPGPRPPLSPAPEPEVFVALLVTDHSRPGTGAALLDHARAEARRAGIGLVRVDCYAGGDGALVAYYVRNGFTPVRRFQVGDWPGMLLKQRLTP</sequence>
<evidence type="ECO:0000313" key="2">
    <source>
        <dbReference type="EMBL" id="POM27599.1"/>
    </source>
</evidence>
<keyword evidence="3" id="KW-1185">Reference proteome</keyword>
<feature type="domain" description="N-acetyltransferase" evidence="1">
    <location>
        <begin position="1"/>
        <end position="163"/>
    </location>
</feature>
<dbReference type="PROSITE" id="PS51186">
    <property type="entry name" value="GNAT"/>
    <property type="match status" value="1"/>
</dbReference>
<dbReference type="RefSeq" id="WP_103562394.1">
    <property type="nucleotide sequence ID" value="NZ_MTBP01000001.1"/>
</dbReference>
<dbReference type="SUPFAM" id="SSF55729">
    <property type="entry name" value="Acyl-CoA N-acyltransferases (Nat)"/>
    <property type="match status" value="1"/>
</dbReference>
<comment type="caution">
    <text evidence="2">The sequence shown here is derived from an EMBL/GenBank/DDBJ whole genome shotgun (WGS) entry which is preliminary data.</text>
</comment>
<gene>
    <name evidence="2" type="ORF">BTM25_20150</name>
</gene>
<dbReference type="GO" id="GO:0016747">
    <property type="term" value="F:acyltransferase activity, transferring groups other than amino-acyl groups"/>
    <property type="evidence" value="ECO:0007669"/>
    <property type="project" value="InterPro"/>
</dbReference>
<reference evidence="2 3" key="1">
    <citation type="journal article" date="2017" name="Chemistry">
        <title>Isolation, Biosynthesis and Chemical Modifications of Rubterolones A-F: Rare Tropolone Alkaloids from Actinomadura sp. 5-2.</title>
        <authorList>
            <person name="Guo H."/>
            <person name="Benndorf R."/>
            <person name="Leichnitz D."/>
            <person name="Klassen J.L."/>
            <person name="Vollmers J."/>
            <person name="Gorls H."/>
            <person name="Steinacker M."/>
            <person name="Weigel C."/>
            <person name="Dahse H.M."/>
            <person name="Kaster A.K."/>
            <person name="de Beer Z.W."/>
            <person name="Poulsen M."/>
            <person name="Beemelmanns C."/>
        </authorList>
    </citation>
    <scope>NUCLEOTIDE SEQUENCE [LARGE SCALE GENOMIC DNA]</scope>
    <source>
        <strain evidence="2 3">5-2</strain>
    </source>
</reference>
<dbReference type="Pfam" id="PF00583">
    <property type="entry name" value="Acetyltransf_1"/>
    <property type="match status" value="1"/>
</dbReference>
<dbReference type="CDD" id="cd04301">
    <property type="entry name" value="NAT_SF"/>
    <property type="match status" value="1"/>
</dbReference>